<dbReference type="GO" id="GO:0036435">
    <property type="term" value="F:K48-linked polyubiquitin modification-dependent protein binding"/>
    <property type="evidence" value="ECO:0007669"/>
    <property type="project" value="TreeGrafter"/>
</dbReference>
<dbReference type="GO" id="GO:0071797">
    <property type="term" value="C:LUBAC complex"/>
    <property type="evidence" value="ECO:0007669"/>
    <property type="project" value="InterPro"/>
</dbReference>
<evidence type="ECO:0000259" key="5">
    <source>
        <dbReference type="PROSITE" id="PS01358"/>
    </source>
</evidence>
<dbReference type="InterPro" id="IPR032065">
    <property type="entry name" value="RNF31-UBA"/>
</dbReference>
<feature type="region of interest" description="Disordered" evidence="4">
    <location>
        <begin position="28"/>
        <end position="127"/>
    </location>
</feature>
<dbReference type="PANTHER" id="PTHR16004">
    <property type="entry name" value="RING FINGER PROTEIN 31-RELATED"/>
    <property type="match status" value="1"/>
</dbReference>
<feature type="compositionally biased region" description="Low complexity" evidence="4">
    <location>
        <begin position="45"/>
        <end position="121"/>
    </location>
</feature>
<evidence type="ECO:0000256" key="4">
    <source>
        <dbReference type="SAM" id="MobiDB-lite"/>
    </source>
</evidence>
<dbReference type="GO" id="GO:0061630">
    <property type="term" value="F:ubiquitin protein ligase activity"/>
    <property type="evidence" value="ECO:0007669"/>
    <property type="project" value="TreeGrafter"/>
</dbReference>
<protein>
    <submittedName>
        <fullName evidence="6">RNF31 ligase</fullName>
    </submittedName>
</protein>
<dbReference type="SUPFAM" id="SSF90209">
    <property type="entry name" value="Ran binding protein zinc finger-like"/>
    <property type="match status" value="1"/>
</dbReference>
<keyword evidence="6" id="KW-0436">Ligase</keyword>
<evidence type="ECO:0000256" key="3">
    <source>
        <dbReference type="ARBA" id="ARBA00022833"/>
    </source>
</evidence>
<comment type="caution">
    <text evidence="6">The sequence shown here is derived from an EMBL/GenBank/DDBJ whole genome shotgun (WGS) entry which is preliminary data.</text>
</comment>
<accession>A0A7K8EG30</accession>
<keyword evidence="7" id="KW-1185">Reference proteome</keyword>
<dbReference type="EMBL" id="VZTC01006175">
    <property type="protein sequence ID" value="NXB49608.1"/>
    <property type="molecule type" value="Genomic_DNA"/>
</dbReference>
<reference evidence="6 7" key="1">
    <citation type="submission" date="2019-09" db="EMBL/GenBank/DDBJ databases">
        <title>Bird 10,000 Genomes (B10K) Project - Family phase.</title>
        <authorList>
            <person name="Zhang G."/>
        </authorList>
    </citation>
    <scope>NUCLEOTIDE SEQUENCE [LARGE SCALE GENOMIC DNA]</scope>
    <source>
        <strain evidence="6">B10K-DU-002-02</strain>
        <tissue evidence="6">Muscle</tissue>
    </source>
</reference>
<evidence type="ECO:0000313" key="7">
    <source>
        <dbReference type="Proteomes" id="UP000522331"/>
    </source>
</evidence>
<evidence type="ECO:0000256" key="2">
    <source>
        <dbReference type="ARBA" id="ARBA00022771"/>
    </source>
</evidence>
<dbReference type="Gene3D" id="2.30.30.380">
    <property type="entry name" value="Zn-finger domain of Sec23/24"/>
    <property type="match status" value="1"/>
</dbReference>
<feature type="non-terminal residue" evidence="6">
    <location>
        <position position="260"/>
    </location>
</feature>
<dbReference type="AlphaFoldDB" id="A0A7K8EG30"/>
<organism evidence="6 7">
    <name type="scientific">Leucopsar rothschildi</name>
    <name type="common">Bali myna</name>
    <name type="synonym">Rothschild's mynah</name>
    <dbReference type="NCBI Taxonomy" id="127929"/>
    <lineage>
        <taxon>Eukaryota</taxon>
        <taxon>Metazoa</taxon>
        <taxon>Chordata</taxon>
        <taxon>Craniata</taxon>
        <taxon>Vertebrata</taxon>
        <taxon>Euteleostomi</taxon>
        <taxon>Archelosauria</taxon>
        <taxon>Archosauria</taxon>
        <taxon>Dinosauria</taxon>
        <taxon>Saurischia</taxon>
        <taxon>Theropoda</taxon>
        <taxon>Coelurosauria</taxon>
        <taxon>Aves</taxon>
        <taxon>Neognathae</taxon>
        <taxon>Neoaves</taxon>
        <taxon>Telluraves</taxon>
        <taxon>Australaves</taxon>
        <taxon>Passeriformes</taxon>
        <taxon>Sturnidae</taxon>
        <taxon>Leucopsar</taxon>
    </lineage>
</organism>
<evidence type="ECO:0000313" key="6">
    <source>
        <dbReference type="EMBL" id="NXB49608.1"/>
    </source>
</evidence>
<dbReference type="Gene3D" id="1.10.8.10">
    <property type="entry name" value="DNA helicase RuvA subunit, C-terminal domain"/>
    <property type="match status" value="1"/>
</dbReference>
<dbReference type="GO" id="GO:0097039">
    <property type="term" value="P:protein linear polyubiquitination"/>
    <property type="evidence" value="ECO:0007669"/>
    <property type="project" value="TreeGrafter"/>
</dbReference>
<dbReference type="GO" id="GO:0070530">
    <property type="term" value="F:K63-linked polyubiquitin modification-dependent protein binding"/>
    <property type="evidence" value="ECO:0007669"/>
    <property type="project" value="TreeGrafter"/>
</dbReference>
<dbReference type="InterPro" id="IPR001876">
    <property type="entry name" value="Znf_RanBP2"/>
</dbReference>
<dbReference type="GO" id="GO:0008270">
    <property type="term" value="F:zinc ion binding"/>
    <property type="evidence" value="ECO:0007669"/>
    <property type="project" value="UniProtKB-KW"/>
</dbReference>
<dbReference type="SMART" id="SM00547">
    <property type="entry name" value="ZnF_RBZ"/>
    <property type="match status" value="1"/>
</dbReference>
<gene>
    <name evidence="6" type="primary">Rnf31</name>
    <name evidence="6" type="ORF">LEUROT_R15107</name>
</gene>
<dbReference type="Pfam" id="PF16678">
    <property type="entry name" value="UBA_HOIP"/>
    <property type="match status" value="1"/>
</dbReference>
<keyword evidence="1" id="KW-0479">Metal-binding</keyword>
<name>A0A7K8EG30_LEURO</name>
<dbReference type="PANTHER" id="PTHR16004:SF3">
    <property type="entry name" value="E3 UBIQUITIN-PROTEIN LIGASE RNF31"/>
    <property type="match status" value="1"/>
</dbReference>
<feature type="domain" description="RanBP2-type" evidence="5">
    <location>
        <begin position="11"/>
        <end position="30"/>
    </location>
</feature>
<keyword evidence="2" id="KW-0863">Zinc-finger</keyword>
<evidence type="ECO:0000256" key="1">
    <source>
        <dbReference type="ARBA" id="ARBA00022723"/>
    </source>
</evidence>
<dbReference type="PROSITE" id="PS01358">
    <property type="entry name" value="ZF_RANBP2_1"/>
    <property type="match status" value="1"/>
</dbReference>
<feature type="region of interest" description="Disordered" evidence="4">
    <location>
        <begin position="139"/>
        <end position="169"/>
    </location>
</feature>
<dbReference type="GO" id="GO:0016874">
    <property type="term" value="F:ligase activity"/>
    <property type="evidence" value="ECO:0007669"/>
    <property type="project" value="UniProtKB-KW"/>
</dbReference>
<dbReference type="GO" id="GO:1990450">
    <property type="term" value="F:linear polyubiquitin binding"/>
    <property type="evidence" value="ECO:0007669"/>
    <property type="project" value="TreeGrafter"/>
</dbReference>
<dbReference type="InterPro" id="IPR036443">
    <property type="entry name" value="Znf_RanBP2_sf"/>
</dbReference>
<feature type="non-terminal residue" evidence="6">
    <location>
        <position position="1"/>
    </location>
</feature>
<dbReference type="Proteomes" id="UP000522331">
    <property type="component" value="Unassembled WGS sequence"/>
</dbReference>
<dbReference type="InterPro" id="IPR026254">
    <property type="entry name" value="RNF31-like"/>
</dbReference>
<proteinExistence type="predicted"/>
<sequence>AQPSPAPSQVWPCPRCTFLNRSHAPTCEVCGLGHAPSADVTHEATTPPGVVPPTSGSGDSTSGSAEVASGSNPASSGAPSTTSGCARASSGSPAGTSGSGHADTGSAAAASGSGPAPSQDALRQRKLLEDGRRLVALVRAAESQGLPPESLGPSPFSEIPEFSGPSPDLESQIRHFRSRLGGVLKALAEEGSSEKVGGASLGPFSLAEAAWAWLEGEGRMEQARCALIGRRKQQLRLLSSLGFPDQASASAALQRNQGSQ</sequence>
<keyword evidence="3" id="KW-0862">Zinc</keyword>